<proteinExistence type="predicted"/>
<protein>
    <submittedName>
        <fullName evidence="2">Outer membrane autotransporter protein</fullName>
    </submittedName>
</protein>
<gene>
    <name evidence="2" type="ORF">C7477_13417</name>
</gene>
<dbReference type="InterPro" id="IPR006315">
    <property type="entry name" value="OM_autotransptr_brl_dom"/>
</dbReference>
<dbReference type="SUPFAM" id="SSF103515">
    <property type="entry name" value="Autotransporter"/>
    <property type="match status" value="1"/>
</dbReference>
<organism evidence="2 3">
    <name type="scientific">Phyllobacterium leguminum</name>
    <dbReference type="NCBI Taxonomy" id="314237"/>
    <lineage>
        <taxon>Bacteria</taxon>
        <taxon>Pseudomonadati</taxon>
        <taxon>Pseudomonadota</taxon>
        <taxon>Alphaproteobacteria</taxon>
        <taxon>Hyphomicrobiales</taxon>
        <taxon>Phyllobacteriaceae</taxon>
        <taxon>Phyllobacterium</taxon>
    </lineage>
</organism>
<dbReference type="InterPro" id="IPR036709">
    <property type="entry name" value="Autotransporte_beta_dom_sf"/>
</dbReference>
<sequence>MQEGGRQAGENTVGELAEAGSIATPVGWYLKFTPKPGYYGPARVGFRLTSALGISNTGTVTYNLGLDTAEVTEEIDALVHGFVRSRQSLIASTVKVPGLLERRRNQTATDPITARMTPSQQGITLGFATSLAQMEAARNSADGIEGGSSLLYNIWVDGAFLTHNRDDDDNDSRWGNFAMVSAGADYLLSERALIGLSFHYDRMTDPTEDDAELTVNGSLAGPYASFEVGKGVFWNTSLLYGGSSNDIDTEFWDRTFDTRRWLFDTSITGQWKLDDVTVLTPKLRAVYFSEEVDDYAVKSGSGDEIGLDGFTEEQLRVSLGAEIARSFTLEDSRVFTPTLGATAGFSGLDGEGLFGSVSAGLSLQTSDAWSIDTSLLFNIEGDGETSVGAKAGLGTRF</sequence>
<dbReference type="EMBL" id="QJTF01000034">
    <property type="protein sequence ID" value="PYE85254.1"/>
    <property type="molecule type" value="Genomic_DNA"/>
</dbReference>
<evidence type="ECO:0000313" key="3">
    <source>
        <dbReference type="Proteomes" id="UP000247454"/>
    </source>
</evidence>
<dbReference type="Gene3D" id="2.40.128.130">
    <property type="entry name" value="Autotransporter beta-domain"/>
    <property type="match status" value="1"/>
</dbReference>
<dbReference type="GO" id="GO:0019867">
    <property type="term" value="C:outer membrane"/>
    <property type="evidence" value="ECO:0007669"/>
    <property type="project" value="InterPro"/>
</dbReference>
<reference evidence="2 3" key="1">
    <citation type="submission" date="2018-06" db="EMBL/GenBank/DDBJ databases">
        <title>Genomic Encyclopedia of Type Strains, Phase III (KMG-III): the genomes of soil and plant-associated and newly described type strains.</title>
        <authorList>
            <person name="Whitman W."/>
        </authorList>
    </citation>
    <scope>NUCLEOTIDE SEQUENCE [LARGE SCALE GENOMIC DNA]</scope>
    <source>
        <strain evidence="2 3">ORS 1419</strain>
    </source>
</reference>
<dbReference type="Proteomes" id="UP000247454">
    <property type="component" value="Unassembled WGS sequence"/>
</dbReference>
<dbReference type="AlphaFoldDB" id="A0A318T4L5"/>
<feature type="domain" description="Autotransporter" evidence="1">
    <location>
        <begin position="147"/>
        <end position="397"/>
    </location>
</feature>
<name>A0A318T4L5_9HYPH</name>
<dbReference type="InterPro" id="IPR005546">
    <property type="entry name" value="Autotransporte_beta"/>
</dbReference>
<dbReference type="NCBIfam" id="TIGR01414">
    <property type="entry name" value="autotrans_barl"/>
    <property type="match status" value="1"/>
</dbReference>
<dbReference type="Pfam" id="PF03797">
    <property type="entry name" value="Autotransporter"/>
    <property type="match status" value="1"/>
</dbReference>
<dbReference type="OrthoDB" id="5720638at2"/>
<keyword evidence="3" id="KW-1185">Reference proteome</keyword>
<evidence type="ECO:0000259" key="1">
    <source>
        <dbReference type="PROSITE" id="PS51208"/>
    </source>
</evidence>
<dbReference type="SMART" id="SM00869">
    <property type="entry name" value="Autotransporter"/>
    <property type="match status" value="1"/>
</dbReference>
<dbReference type="RefSeq" id="WP_110754603.1">
    <property type="nucleotide sequence ID" value="NZ_QJTF01000034.1"/>
</dbReference>
<dbReference type="PROSITE" id="PS51208">
    <property type="entry name" value="AUTOTRANSPORTER"/>
    <property type="match status" value="1"/>
</dbReference>
<comment type="caution">
    <text evidence="2">The sequence shown here is derived from an EMBL/GenBank/DDBJ whole genome shotgun (WGS) entry which is preliminary data.</text>
</comment>
<evidence type="ECO:0000313" key="2">
    <source>
        <dbReference type="EMBL" id="PYE85254.1"/>
    </source>
</evidence>
<accession>A0A318T4L5</accession>